<keyword evidence="1" id="KW-0378">Hydrolase</keyword>
<evidence type="ECO:0000256" key="1">
    <source>
        <dbReference type="ARBA" id="ARBA00022801"/>
    </source>
</evidence>
<name>A0A1H8WD68_9ACTN</name>
<dbReference type="PANTHER" id="PTHR48081:SF8">
    <property type="entry name" value="ALPHA_BETA HYDROLASE FOLD-3 DOMAIN-CONTAINING PROTEIN-RELATED"/>
    <property type="match status" value="1"/>
</dbReference>
<dbReference type="InterPro" id="IPR029058">
    <property type="entry name" value="AB_hydrolase_fold"/>
</dbReference>
<dbReference type="InterPro" id="IPR050300">
    <property type="entry name" value="GDXG_lipolytic_enzyme"/>
</dbReference>
<feature type="domain" description="Alpha/beta hydrolase fold-3" evidence="2">
    <location>
        <begin position="69"/>
        <end position="275"/>
    </location>
</feature>
<evidence type="ECO:0000313" key="3">
    <source>
        <dbReference type="EMBL" id="SEP25453.1"/>
    </source>
</evidence>
<dbReference type="Gene3D" id="3.40.50.1820">
    <property type="entry name" value="alpha/beta hydrolase"/>
    <property type="match status" value="1"/>
</dbReference>
<proteinExistence type="predicted"/>
<keyword evidence="4" id="KW-1185">Reference proteome</keyword>
<sequence length="305" mass="32202">MSDDGVLDPWVARWLQENPQGFALRDGLPFARQPMTIPVTREVGPVADEVAAGVPVRIYQPLEAPTGLLVYAHGGAHCVGSVALMDNVARELTHATGAVVVSVDYRLAPENPFPAGLDDTEAVTRWALANSTRFGVPPSRVAVSGESAGGSLAAGVTLRLRDDPAARLAGQVLIYPAVDDGTTPLPSRTEFAGLTMPEGEMDWIWEAYTGGRDLRGDPFAAPLHADSLAGLPPALVVLGGCDFLRDEGRLYAEKLRADGVEVDDVLHPGQIHGFLNYGHPAAAAAYDGIGTWVRALFARVEAPAA</sequence>
<dbReference type="STRING" id="673521.SAMN05660991_04287"/>
<dbReference type="Proteomes" id="UP000198960">
    <property type="component" value="Unassembled WGS sequence"/>
</dbReference>
<gene>
    <name evidence="3" type="ORF">SAMN05660991_04287</name>
</gene>
<dbReference type="GO" id="GO:0016787">
    <property type="term" value="F:hydrolase activity"/>
    <property type="evidence" value="ECO:0007669"/>
    <property type="project" value="UniProtKB-KW"/>
</dbReference>
<dbReference type="SUPFAM" id="SSF53474">
    <property type="entry name" value="alpha/beta-Hydrolases"/>
    <property type="match status" value="1"/>
</dbReference>
<dbReference type="RefSeq" id="WP_091948644.1">
    <property type="nucleotide sequence ID" value="NZ_FOEE01000019.1"/>
</dbReference>
<dbReference type="PANTHER" id="PTHR48081">
    <property type="entry name" value="AB HYDROLASE SUPERFAMILY PROTEIN C4A8.06C"/>
    <property type="match status" value="1"/>
</dbReference>
<accession>A0A1H8WD68</accession>
<dbReference type="Pfam" id="PF07859">
    <property type="entry name" value="Abhydrolase_3"/>
    <property type="match status" value="1"/>
</dbReference>
<dbReference type="InterPro" id="IPR013094">
    <property type="entry name" value="AB_hydrolase_3"/>
</dbReference>
<protein>
    <submittedName>
        <fullName evidence="3">Acetyl esterase</fullName>
    </submittedName>
</protein>
<dbReference type="OrthoDB" id="128186at2"/>
<reference evidence="4" key="1">
    <citation type="submission" date="2016-10" db="EMBL/GenBank/DDBJ databases">
        <authorList>
            <person name="Varghese N."/>
            <person name="Submissions S."/>
        </authorList>
    </citation>
    <scope>NUCLEOTIDE SEQUENCE [LARGE SCALE GENOMIC DNA]</scope>
    <source>
        <strain evidence="4">DSM 45413</strain>
    </source>
</reference>
<evidence type="ECO:0000259" key="2">
    <source>
        <dbReference type="Pfam" id="PF07859"/>
    </source>
</evidence>
<organism evidence="3 4">
    <name type="scientific">Trujillonella endophytica</name>
    <dbReference type="NCBI Taxonomy" id="673521"/>
    <lineage>
        <taxon>Bacteria</taxon>
        <taxon>Bacillati</taxon>
        <taxon>Actinomycetota</taxon>
        <taxon>Actinomycetes</taxon>
        <taxon>Geodermatophilales</taxon>
        <taxon>Geodermatophilaceae</taxon>
        <taxon>Trujillonella</taxon>
    </lineage>
</organism>
<evidence type="ECO:0000313" key="4">
    <source>
        <dbReference type="Proteomes" id="UP000198960"/>
    </source>
</evidence>
<dbReference type="EMBL" id="FOEE01000019">
    <property type="protein sequence ID" value="SEP25453.1"/>
    <property type="molecule type" value="Genomic_DNA"/>
</dbReference>
<dbReference type="AlphaFoldDB" id="A0A1H8WD68"/>